<gene>
    <name evidence="1" type="ORF">PEPS_00210</name>
</gene>
<organism evidence="1 2">
    <name type="scientific">Persicobacter psychrovividus</name>
    <dbReference type="NCBI Taxonomy" id="387638"/>
    <lineage>
        <taxon>Bacteria</taxon>
        <taxon>Pseudomonadati</taxon>
        <taxon>Bacteroidota</taxon>
        <taxon>Cytophagia</taxon>
        <taxon>Cytophagales</taxon>
        <taxon>Persicobacteraceae</taxon>
        <taxon>Persicobacter</taxon>
    </lineage>
</organism>
<name>A0ABN6L4A9_9BACT</name>
<dbReference type="InterPro" id="IPR023393">
    <property type="entry name" value="START-like_dom_sf"/>
</dbReference>
<evidence type="ECO:0000313" key="1">
    <source>
        <dbReference type="EMBL" id="BDC97740.1"/>
    </source>
</evidence>
<protein>
    <recommendedName>
        <fullName evidence="3">Ligand-binding SRPBCC domain-containing protein</fullName>
    </recommendedName>
</protein>
<dbReference type="Proteomes" id="UP001354989">
    <property type="component" value="Chromosome"/>
</dbReference>
<dbReference type="Gene3D" id="3.30.530.20">
    <property type="match status" value="1"/>
</dbReference>
<dbReference type="RefSeq" id="WP_332919382.1">
    <property type="nucleotide sequence ID" value="NZ_AP025292.1"/>
</dbReference>
<accession>A0ABN6L4A9</accession>
<evidence type="ECO:0008006" key="3">
    <source>
        <dbReference type="Google" id="ProtNLM"/>
    </source>
</evidence>
<dbReference type="SUPFAM" id="SSF55961">
    <property type="entry name" value="Bet v1-like"/>
    <property type="match status" value="1"/>
</dbReference>
<proteinExistence type="predicted"/>
<reference evidence="1 2" key="1">
    <citation type="submission" date="2021-12" db="EMBL/GenBank/DDBJ databases">
        <title>Genome sequencing of bacteria with rrn-lacking chromosome and rrn-plasmid.</title>
        <authorList>
            <person name="Anda M."/>
            <person name="Iwasaki W."/>
        </authorList>
    </citation>
    <scope>NUCLEOTIDE SEQUENCE [LARGE SCALE GENOMIC DNA]</scope>
    <source>
        <strain evidence="1 2">NBRC 101262</strain>
    </source>
</reference>
<keyword evidence="2" id="KW-1185">Reference proteome</keyword>
<sequence length="155" mass="18341">MRIKISTKVGAPLDIVRNNFGEELFRALSPAFPKLTVHQYDGNKVGGKVAVELDFFAFKEQWVSEITEVREGDFLYYFKDKGRKLPFFLSTWEHRHIVEAQDSEHTLITDDFNYSCGNRLFDVLCYPLLYGQFYARKKGYQQYFHHLYQRINPLL</sequence>
<dbReference type="EMBL" id="AP025292">
    <property type="protein sequence ID" value="BDC97740.1"/>
    <property type="molecule type" value="Genomic_DNA"/>
</dbReference>
<evidence type="ECO:0000313" key="2">
    <source>
        <dbReference type="Proteomes" id="UP001354989"/>
    </source>
</evidence>